<evidence type="ECO:0000256" key="2">
    <source>
        <dbReference type="SAM" id="Phobius"/>
    </source>
</evidence>
<keyword evidence="3" id="KW-0732">Signal</keyword>
<keyword evidence="5" id="KW-1185">Reference proteome</keyword>
<organism evidence="4 5">
    <name type="scientific">Hypothenemus hampei</name>
    <name type="common">Coffee berry borer</name>
    <dbReference type="NCBI Taxonomy" id="57062"/>
    <lineage>
        <taxon>Eukaryota</taxon>
        <taxon>Metazoa</taxon>
        <taxon>Ecdysozoa</taxon>
        <taxon>Arthropoda</taxon>
        <taxon>Hexapoda</taxon>
        <taxon>Insecta</taxon>
        <taxon>Pterygota</taxon>
        <taxon>Neoptera</taxon>
        <taxon>Endopterygota</taxon>
        <taxon>Coleoptera</taxon>
        <taxon>Polyphaga</taxon>
        <taxon>Cucujiformia</taxon>
        <taxon>Curculionidae</taxon>
        <taxon>Scolytinae</taxon>
        <taxon>Hypothenemus</taxon>
    </lineage>
</organism>
<feature type="chain" id="PRO_5044787137" description="Protein grindelwald" evidence="3">
    <location>
        <begin position="19"/>
        <end position="219"/>
    </location>
</feature>
<feature type="region of interest" description="Disordered" evidence="1">
    <location>
        <begin position="174"/>
        <end position="194"/>
    </location>
</feature>
<dbReference type="EMBL" id="JBDJPC010000006">
    <property type="protein sequence ID" value="KAL1497086.1"/>
    <property type="molecule type" value="Genomic_DNA"/>
</dbReference>
<dbReference type="AlphaFoldDB" id="A0ABD1EKX5"/>
<evidence type="ECO:0000256" key="1">
    <source>
        <dbReference type="SAM" id="MobiDB-lite"/>
    </source>
</evidence>
<protein>
    <recommendedName>
        <fullName evidence="6">Protein grindelwald</fullName>
    </recommendedName>
</protein>
<reference evidence="4 5" key="1">
    <citation type="submission" date="2024-05" db="EMBL/GenBank/DDBJ databases">
        <title>Genetic variation in Jamaican populations of the coffee berry borer (Hypothenemus hampei).</title>
        <authorList>
            <person name="Errbii M."/>
            <person name="Myrie A."/>
        </authorList>
    </citation>
    <scope>NUCLEOTIDE SEQUENCE [LARGE SCALE GENOMIC DNA]</scope>
    <source>
        <strain evidence="4">JA-Hopewell-2020-01-JO</strain>
        <tissue evidence="4">Whole body</tissue>
    </source>
</reference>
<keyword evidence="2" id="KW-0812">Transmembrane</keyword>
<feature type="compositionally biased region" description="Polar residues" evidence="1">
    <location>
        <begin position="176"/>
        <end position="190"/>
    </location>
</feature>
<evidence type="ECO:0000313" key="5">
    <source>
        <dbReference type="Proteomes" id="UP001566132"/>
    </source>
</evidence>
<accession>A0ABD1EKX5</accession>
<keyword evidence="2" id="KW-0472">Membrane</keyword>
<feature type="signal peptide" evidence="3">
    <location>
        <begin position="1"/>
        <end position="18"/>
    </location>
</feature>
<comment type="caution">
    <text evidence="4">The sequence shown here is derived from an EMBL/GenBank/DDBJ whole genome shotgun (WGS) entry which is preliminary data.</text>
</comment>
<evidence type="ECO:0000313" key="4">
    <source>
        <dbReference type="EMBL" id="KAL1497086.1"/>
    </source>
</evidence>
<evidence type="ECO:0008006" key="6">
    <source>
        <dbReference type="Google" id="ProtNLM"/>
    </source>
</evidence>
<sequence length="219" mass="24942">MEIFVILVLLGFTWKIDGAPQSSYSGLSVNGTKCGQKRCQLNEYCSEFDTTCQPCSVVCDLFSKNKEEVLCERQCQDYLHDLRYVRRASGEDELRVTVSKLSRMLTITLTLVIFMLVVLAGLLCFQLYRWKVKKNITLATLKKNLFKKSEPARDSTGNTNGDDKKMKDLRLEMPSRTINSDHSPVTVSTSIDRRPAEDSTLDYAYDNPVMAHKSPNRSY</sequence>
<gene>
    <name evidence="4" type="ORF">ABEB36_008103</name>
</gene>
<dbReference type="Proteomes" id="UP001566132">
    <property type="component" value="Unassembled WGS sequence"/>
</dbReference>
<feature type="transmembrane region" description="Helical" evidence="2">
    <location>
        <begin position="104"/>
        <end position="125"/>
    </location>
</feature>
<keyword evidence="2" id="KW-1133">Transmembrane helix</keyword>
<name>A0ABD1EKX5_HYPHA</name>
<proteinExistence type="predicted"/>
<evidence type="ECO:0000256" key="3">
    <source>
        <dbReference type="SAM" id="SignalP"/>
    </source>
</evidence>